<reference evidence="2 3" key="1">
    <citation type="submission" date="2019-02" db="EMBL/GenBank/DDBJ databases">
        <title>Opniocepnalus argus genome.</title>
        <authorList>
            <person name="Zhou C."/>
            <person name="Xiao S."/>
        </authorList>
    </citation>
    <scope>NUCLEOTIDE SEQUENCE [LARGE SCALE GENOMIC DNA]</scope>
    <source>
        <strain evidence="2">OARG1902GOOAL</strain>
        <tissue evidence="2">Muscle</tissue>
    </source>
</reference>
<feature type="region of interest" description="Disordered" evidence="1">
    <location>
        <begin position="466"/>
        <end position="493"/>
    </location>
</feature>
<dbReference type="AlphaFoldDB" id="A0A6G1QDP3"/>
<accession>A0A6G1QDP3</accession>
<gene>
    <name evidence="2" type="ORF">EXN66_Car016478</name>
</gene>
<evidence type="ECO:0000313" key="2">
    <source>
        <dbReference type="EMBL" id="KAF3700790.1"/>
    </source>
</evidence>
<keyword evidence="3" id="KW-1185">Reference proteome</keyword>
<organism evidence="2 3">
    <name type="scientific">Channa argus</name>
    <name type="common">Northern snakehead</name>
    <name type="synonym">Ophicephalus argus</name>
    <dbReference type="NCBI Taxonomy" id="215402"/>
    <lineage>
        <taxon>Eukaryota</taxon>
        <taxon>Metazoa</taxon>
        <taxon>Chordata</taxon>
        <taxon>Craniata</taxon>
        <taxon>Vertebrata</taxon>
        <taxon>Euteleostomi</taxon>
        <taxon>Actinopterygii</taxon>
        <taxon>Neopterygii</taxon>
        <taxon>Teleostei</taxon>
        <taxon>Neoteleostei</taxon>
        <taxon>Acanthomorphata</taxon>
        <taxon>Anabantaria</taxon>
        <taxon>Anabantiformes</taxon>
        <taxon>Channoidei</taxon>
        <taxon>Channidae</taxon>
        <taxon>Channa</taxon>
    </lineage>
</organism>
<protein>
    <submittedName>
        <fullName evidence="2">Uncharacterized protein</fullName>
    </submittedName>
</protein>
<reference evidence="3" key="2">
    <citation type="submission" date="2019-02" db="EMBL/GenBank/DDBJ databases">
        <title>Opniocepnalus argus Var Kimnra genome.</title>
        <authorList>
            <person name="Zhou C."/>
            <person name="Xiao S."/>
        </authorList>
    </citation>
    <scope>NUCLEOTIDE SEQUENCE [LARGE SCALE GENOMIC DNA]</scope>
</reference>
<evidence type="ECO:0000256" key="1">
    <source>
        <dbReference type="SAM" id="MobiDB-lite"/>
    </source>
</evidence>
<name>A0A6G1QDP3_CHAAH</name>
<dbReference type="EMBL" id="CM015727">
    <property type="protein sequence ID" value="KAF3700790.1"/>
    <property type="molecule type" value="Genomic_DNA"/>
</dbReference>
<sequence length="557" mass="60925">MTYLGFFPPLPTTQGGKKKSAAFSLQLSGDNVLICIGEFKAARSAVSPVRVVTSPKAECRTKSPDFTLKGRMGFVSQETTGRQFAPKTRTRCEQDRGCVAPQSDWGLVVIRTACSFAGFLVLCLRTPPPLLHHVAGPADARRRLVNAVTYLPSASNTPSQACSLMRAGIQVKPPLKSVCGCIKWNLVNHVWLKVSRRRAPCAASARAFTNGSDRLCGSLLRLRLRLSSHAAALEIQRPSPAVLRGKMRNPGRRSTSPPLRAAVKAATVITCGNRQEKKKPFHSSRLPRRRASTPPLHFSVTVSAVASGERATQMPVRHYRCSAGVVRSGRRRGKNSRRCDNVRRAADPNKQPLCDAGTSEAAERPGAFVHNKQIAFNERLFICSQKHISGKFRCAHFTEKPFTQYCVTVTVKCDFILKVRTCNSSCVPGLSALTAAPRCSYFTGSHRRRATSPTWLIRGDVTQRPAGEQRGAGFCASPSPSQDTGPAARHDERTPEVWTLRTAARSGERDLVEKLAFSSCGARAGDARREVVKGDFRLLLFSTVAKTALRRTRTCGF</sequence>
<dbReference type="Proteomes" id="UP000503349">
    <property type="component" value="Chromosome 16"/>
</dbReference>
<evidence type="ECO:0000313" key="3">
    <source>
        <dbReference type="Proteomes" id="UP000503349"/>
    </source>
</evidence>
<proteinExistence type="predicted"/>